<dbReference type="RefSeq" id="XP_058305163.1">
    <property type="nucleotide sequence ID" value="XM_058455175.1"/>
</dbReference>
<dbReference type="Proteomes" id="UP001150904">
    <property type="component" value="Unassembled WGS sequence"/>
</dbReference>
<proteinExistence type="predicted"/>
<dbReference type="OrthoDB" id="3204049at2759"/>
<dbReference type="EMBL" id="JAPQKR010000015">
    <property type="protein sequence ID" value="KAJ5194675.1"/>
    <property type="molecule type" value="Genomic_DNA"/>
</dbReference>
<gene>
    <name evidence="1" type="ORF">N7498_008113</name>
</gene>
<comment type="caution">
    <text evidence="1">The sequence shown here is derived from an EMBL/GenBank/DDBJ whole genome shotgun (WGS) entry which is preliminary data.</text>
</comment>
<evidence type="ECO:0000313" key="1">
    <source>
        <dbReference type="EMBL" id="KAJ5194675.1"/>
    </source>
</evidence>
<dbReference type="AlphaFoldDB" id="A0A9W9JD22"/>
<organism evidence="1 2">
    <name type="scientific">Penicillium cinerascens</name>
    <dbReference type="NCBI Taxonomy" id="70096"/>
    <lineage>
        <taxon>Eukaryota</taxon>
        <taxon>Fungi</taxon>
        <taxon>Dikarya</taxon>
        <taxon>Ascomycota</taxon>
        <taxon>Pezizomycotina</taxon>
        <taxon>Eurotiomycetes</taxon>
        <taxon>Eurotiomycetidae</taxon>
        <taxon>Eurotiales</taxon>
        <taxon>Aspergillaceae</taxon>
        <taxon>Penicillium</taxon>
    </lineage>
</organism>
<reference evidence="1" key="2">
    <citation type="journal article" date="2023" name="IMA Fungus">
        <title>Comparative genomic study of the Penicillium genus elucidates a diverse pangenome and 15 lateral gene transfer events.</title>
        <authorList>
            <person name="Petersen C."/>
            <person name="Sorensen T."/>
            <person name="Nielsen M.R."/>
            <person name="Sondergaard T.E."/>
            <person name="Sorensen J.L."/>
            <person name="Fitzpatrick D.A."/>
            <person name="Frisvad J.C."/>
            <person name="Nielsen K.L."/>
        </authorList>
    </citation>
    <scope>NUCLEOTIDE SEQUENCE</scope>
    <source>
        <strain evidence="1">IBT 15544</strain>
    </source>
</reference>
<keyword evidence="2" id="KW-1185">Reference proteome</keyword>
<evidence type="ECO:0000313" key="2">
    <source>
        <dbReference type="Proteomes" id="UP001150904"/>
    </source>
</evidence>
<dbReference type="GeneID" id="83182476"/>
<accession>A0A9W9JD22</accession>
<sequence length="441" mass="51308">MAHQAHNIPWTLLASNLRWVPGSCGHCHNYDLHPRFKPDQGKELKHFAKAFAKNVEEHARCERRKYCDKYDTPGSTDVIIDGNTATKIQPTVRRWLKTCKEESPRVDYVRGWDKGQSMEEPTFQCPALPREERIASAFCRRYRTTGCYTFFYQRQSSGYFNMELVKTLIVCGEMEPILRVCAHPDVAINGWRHIDECGCGLFDLGWDQVYKKALLAYVCLNTIYCFPELWDSASGKNEHSDYRNTRSYQLMVTESTRPGATSHVVAYPHRQFFGIKDPGSTSFSTTSRAWTLRWGQYADKSGRFQVGKIYGKASFGDFLAMQNLAEYEPALPDTEEVRSMLCFKGIPFEIALDIMELANYTPKRRLNVPHDPFHPSNTEELAKYLKYCWQLLVRCDMMANELGMKLDWEDAVTDCVRQLWEAKGHRRLTKLWRDDERWIFE</sequence>
<protein>
    <submittedName>
        <fullName evidence="1">Uncharacterized protein</fullName>
    </submittedName>
</protein>
<reference evidence="1" key="1">
    <citation type="submission" date="2022-12" db="EMBL/GenBank/DDBJ databases">
        <authorList>
            <person name="Petersen C."/>
        </authorList>
    </citation>
    <scope>NUCLEOTIDE SEQUENCE</scope>
    <source>
        <strain evidence="1">IBT 15544</strain>
    </source>
</reference>
<name>A0A9W9JD22_9EURO</name>